<evidence type="ECO:0000313" key="1">
    <source>
        <dbReference type="EMBL" id="AWN49242.1"/>
    </source>
</evidence>
<reference evidence="1 2" key="1">
    <citation type="submission" date="2018-05" db="EMBL/GenBank/DDBJ databases">
        <title>Complete Genome Sequence of Methylobacterium sp. 17Sr1-28.</title>
        <authorList>
            <person name="Srinivasan S."/>
        </authorList>
    </citation>
    <scope>NUCLEOTIDE SEQUENCE [LARGE SCALE GENOMIC DNA]</scope>
    <source>
        <strain evidence="1 2">17Sr1-28</strain>
    </source>
</reference>
<evidence type="ECO:0000313" key="2">
    <source>
        <dbReference type="Proteomes" id="UP000245444"/>
    </source>
</evidence>
<protein>
    <submittedName>
        <fullName evidence="1">Uncharacterized protein</fullName>
    </submittedName>
</protein>
<dbReference type="EMBL" id="CP029553">
    <property type="protein sequence ID" value="AWN49242.1"/>
    <property type="molecule type" value="Genomic_DNA"/>
</dbReference>
<keyword evidence="2" id="KW-1185">Reference proteome</keyword>
<organism evidence="1 2">
    <name type="scientific">Methylobacterium terrae</name>
    <dbReference type="NCBI Taxonomy" id="2202827"/>
    <lineage>
        <taxon>Bacteria</taxon>
        <taxon>Pseudomonadati</taxon>
        <taxon>Pseudomonadota</taxon>
        <taxon>Alphaproteobacteria</taxon>
        <taxon>Hyphomicrobiales</taxon>
        <taxon>Methylobacteriaceae</taxon>
        <taxon>Methylobacterium</taxon>
    </lineage>
</organism>
<proteinExistence type="predicted"/>
<dbReference type="AlphaFoldDB" id="A0A2U8WVF6"/>
<sequence>MAAACWRARAACATRPITSATVVPTTPAISAGSRPSIHSATAFSVASAVHTASFISKGALFQFESERRDIR</sequence>
<dbReference type="KEGG" id="mtea:DK419_25235"/>
<accession>A0A2U8WVF6</accession>
<dbReference type="Proteomes" id="UP000245444">
    <property type="component" value="Chromosome"/>
</dbReference>
<name>A0A2U8WVF6_9HYPH</name>
<gene>
    <name evidence="1" type="ORF">DK419_25235</name>
</gene>